<dbReference type="Proteomes" id="UP000789901">
    <property type="component" value="Unassembled WGS sequence"/>
</dbReference>
<evidence type="ECO:0000313" key="1">
    <source>
        <dbReference type="EMBL" id="CAG8670173.1"/>
    </source>
</evidence>
<name>A0ABN7UUG3_GIGMA</name>
<reference evidence="1 2" key="1">
    <citation type="submission" date="2021-06" db="EMBL/GenBank/DDBJ databases">
        <authorList>
            <person name="Kallberg Y."/>
            <person name="Tangrot J."/>
            <person name="Rosling A."/>
        </authorList>
    </citation>
    <scope>NUCLEOTIDE SEQUENCE [LARGE SCALE GENOMIC DNA]</scope>
    <source>
        <strain evidence="1 2">120-4 pot B 10/14</strain>
    </source>
</reference>
<organism evidence="1 2">
    <name type="scientific">Gigaspora margarita</name>
    <dbReference type="NCBI Taxonomy" id="4874"/>
    <lineage>
        <taxon>Eukaryota</taxon>
        <taxon>Fungi</taxon>
        <taxon>Fungi incertae sedis</taxon>
        <taxon>Mucoromycota</taxon>
        <taxon>Glomeromycotina</taxon>
        <taxon>Glomeromycetes</taxon>
        <taxon>Diversisporales</taxon>
        <taxon>Gigasporaceae</taxon>
        <taxon>Gigaspora</taxon>
    </lineage>
</organism>
<accession>A0ABN7UUG3</accession>
<proteinExistence type="predicted"/>
<dbReference type="EMBL" id="CAJVQB010005795">
    <property type="protein sequence ID" value="CAG8670173.1"/>
    <property type="molecule type" value="Genomic_DNA"/>
</dbReference>
<protein>
    <submittedName>
        <fullName evidence="1">24180_t:CDS:1</fullName>
    </submittedName>
</protein>
<keyword evidence="2" id="KW-1185">Reference proteome</keyword>
<evidence type="ECO:0000313" key="2">
    <source>
        <dbReference type="Proteomes" id="UP000789901"/>
    </source>
</evidence>
<sequence>MCFTFPNYPNKIEKQIENLENYTYSKKSGFTYDASRIAK</sequence>
<gene>
    <name evidence="1" type="ORF">GMARGA_LOCUS10377</name>
</gene>
<comment type="caution">
    <text evidence="1">The sequence shown here is derived from an EMBL/GenBank/DDBJ whole genome shotgun (WGS) entry which is preliminary data.</text>
</comment>